<name>A0A5M8PAZ4_9LECA</name>
<accession>A0A5M8PAZ4</accession>
<gene>
    <name evidence="2" type="ORF">FRX48_09740</name>
</gene>
<sequence length="130" mass="15186">MSIGLAFIVAEWCSQSHLSTQDYEMASRGLRRTRWFKKHTAWFRDIPEVLIELALKFRYKLVRGRAERPDRRSLVWTWKTKEGRPEVIEGRFAPITHGSDEERDPFSHNPKGSDNPTLRLQTLQTSASDT</sequence>
<evidence type="ECO:0000256" key="1">
    <source>
        <dbReference type="SAM" id="MobiDB-lite"/>
    </source>
</evidence>
<dbReference type="OrthoDB" id="5421484at2759"/>
<evidence type="ECO:0000313" key="3">
    <source>
        <dbReference type="Proteomes" id="UP000324767"/>
    </source>
</evidence>
<evidence type="ECO:0000313" key="2">
    <source>
        <dbReference type="EMBL" id="KAA6406469.1"/>
    </source>
</evidence>
<dbReference type="EMBL" id="VXIT01000027">
    <property type="protein sequence ID" value="KAA6406469.1"/>
    <property type="molecule type" value="Genomic_DNA"/>
</dbReference>
<reference evidence="2 3" key="1">
    <citation type="submission" date="2019-09" db="EMBL/GenBank/DDBJ databases">
        <title>The hologenome of the rock-dwelling lichen Lasallia pustulata.</title>
        <authorList>
            <person name="Greshake Tzovaras B."/>
            <person name="Segers F."/>
            <person name="Bicker A."/>
            <person name="Dal Grande F."/>
            <person name="Otte J."/>
            <person name="Hankeln T."/>
            <person name="Schmitt I."/>
            <person name="Ebersberger I."/>
        </authorList>
    </citation>
    <scope>NUCLEOTIDE SEQUENCE [LARGE SCALE GENOMIC DNA]</scope>
    <source>
        <strain evidence="2">A1-1</strain>
    </source>
</reference>
<proteinExistence type="predicted"/>
<feature type="region of interest" description="Disordered" evidence="1">
    <location>
        <begin position="89"/>
        <end position="130"/>
    </location>
</feature>
<protein>
    <submittedName>
        <fullName evidence="2">Glutamine-dependent nad(+) synthetase</fullName>
    </submittedName>
</protein>
<dbReference type="Proteomes" id="UP000324767">
    <property type="component" value="Unassembled WGS sequence"/>
</dbReference>
<feature type="compositionally biased region" description="Polar residues" evidence="1">
    <location>
        <begin position="110"/>
        <end position="130"/>
    </location>
</feature>
<organism evidence="2 3">
    <name type="scientific">Lasallia pustulata</name>
    <dbReference type="NCBI Taxonomy" id="136370"/>
    <lineage>
        <taxon>Eukaryota</taxon>
        <taxon>Fungi</taxon>
        <taxon>Dikarya</taxon>
        <taxon>Ascomycota</taxon>
        <taxon>Pezizomycotina</taxon>
        <taxon>Lecanoromycetes</taxon>
        <taxon>OSLEUM clade</taxon>
        <taxon>Umbilicariomycetidae</taxon>
        <taxon>Umbilicariales</taxon>
        <taxon>Umbilicariaceae</taxon>
        <taxon>Lasallia</taxon>
    </lineage>
</organism>
<comment type="caution">
    <text evidence="2">The sequence shown here is derived from an EMBL/GenBank/DDBJ whole genome shotgun (WGS) entry which is preliminary data.</text>
</comment>
<dbReference type="AlphaFoldDB" id="A0A5M8PAZ4"/>